<comment type="subcellular location">
    <subcellularLocation>
        <location evidence="1">Virion</location>
    </subcellularLocation>
</comment>
<evidence type="ECO:0000259" key="3">
    <source>
        <dbReference type="Pfam" id="PF05065"/>
    </source>
</evidence>
<sequence length="405" mass="44915">MNKIQELMEKRKQAWEGAKAFVEAKKDKDGLMSDEDAKTYANMEKKVSNFTKEIERMQSMEAMEREMAKPMSEPLTSQPMQTENNNMKPKKTGRASNEYKEGVLQALRSNFRQVSNVLQEGVDTAGGYLVPEEYDKRLIDGLTEENIMRTLGTTITTSGEHKINIAGAKPAASWIEEGGTLVFEDASFEQIILDAHKLHVAIKVTDELLYDNAFNLESYILTQFSKALANAEENAFLNGDGVGKPLGIFTENGGGQIAITTNTQSSITADEIINLVHSLKRPYRKNAKFIMNDQTIALIRKFKDNNGAYLWQPSLQAGEPDRLFGYPVYTSAYVPTVAAGTPVIAFGDFSYYNIGDRGVRSFDQLRELFAGNGMVGFLAKERVDGKLVLPEAIQILKMKASAAAS</sequence>
<evidence type="ECO:0000256" key="2">
    <source>
        <dbReference type="SAM" id="MobiDB-lite"/>
    </source>
</evidence>
<reference evidence="4 5" key="1">
    <citation type="journal article" date="2013" name="Appl. Environ. Microbiol.">
        <title>The Carbohydrate Metabolism Signature of Lactococcus lactis Strain A12 Reveals Its Sourdough Ecosystem Origin.</title>
        <authorList>
            <person name="Passerini D."/>
            <person name="Coddeville M."/>
            <person name="Le Bourgeois P."/>
            <person name="Loubiere P."/>
            <person name="Ritzenthaler P."/>
            <person name="Fontagne-Faucher C."/>
            <person name="Daveran-Mingot M.L."/>
            <person name="Cocaign-Bousquet M."/>
        </authorList>
    </citation>
    <scope>NUCLEOTIDE SEQUENCE [LARGE SCALE GENOMIC DNA]</scope>
    <source>
        <strain evidence="4 5">A12</strain>
    </source>
</reference>
<dbReference type="AlphaFoldDB" id="S6ESY7"/>
<evidence type="ECO:0000313" key="4">
    <source>
        <dbReference type="EMBL" id="CDG04435.1"/>
    </source>
</evidence>
<name>S6ESY7_LACLL</name>
<comment type="caution">
    <text evidence="4">The sequence shown here is derived from an EMBL/GenBank/DDBJ whole genome shotgun (WGS) entry which is preliminary data.</text>
</comment>
<evidence type="ECO:0000256" key="1">
    <source>
        <dbReference type="ARBA" id="ARBA00004328"/>
    </source>
</evidence>
<organism evidence="4 5">
    <name type="scientific">Lactococcus lactis subsp. lactis A12</name>
    <dbReference type="NCBI Taxonomy" id="1137134"/>
    <lineage>
        <taxon>Bacteria</taxon>
        <taxon>Bacillati</taxon>
        <taxon>Bacillota</taxon>
        <taxon>Bacilli</taxon>
        <taxon>Lactobacillales</taxon>
        <taxon>Streptococcaceae</taxon>
        <taxon>Lactococcus</taxon>
    </lineage>
</organism>
<dbReference type="NCBIfam" id="TIGR01554">
    <property type="entry name" value="major_cap_HK97"/>
    <property type="match status" value="1"/>
</dbReference>
<dbReference type="Gene3D" id="3.30.2400.10">
    <property type="entry name" value="Major capsid protein gp5"/>
    <property type="match status" value="1"/>
</dbReference>
<dbReference type="InterPro" id="IPR054612">
    <property type="entry name" value="Phage_capsid-like_C"/>
</dbReference>
<evidence type="ECO:0000313" key="5">
    <source>
        <dbReference type="Proteomes" id="UP000015361"/>
    </source>
</evidence>
<dbReference type="InterPro" id="IPR024455">
    <property type="entry name" value="Phage_capsid"/>
</dbReference>
<dbReference type="RefSeq" id="WP_021722437.1">
    <property type="nucleotide sequence ID" value="NZ_CBLU010000009.1"/>
</dbReference>
<accession>S6ESY7</accession>
<feature type="domain" description="Phage capsid-like C-terminal" evidence="3">
    <location>
        <begin position="126"/>
        <end position="397"/>
    </location>
</feature>
<feature type="compositionally biased region" description="Polar residues" evidence="2">
    <location>
        <begin position="74"/>
        <end position="87"/>
    </location>
</feature>
<dbReference type="Gene3D" id="3.30.2320.10">
    <property type="entry name" value="hypothetical protein PF0899 domain"/>
    <property type="match status" value="1"/>
</dbReference>
<proteinExistence type="predicted"/>
<dbReference type="EMBL" id="CBLU010000009">
    <property type="protein sequence ID" value="CDG04435.1"/>
    <property type="molecule type" value="Genomic_DNA"/>
</dbReference>
<dbReference type="Proteomes" id="UP000015361">
    <property type="component" value="Unassembled WGS sequence"/>
</dbReference>
<protein>
    <submittedName>
        <fullName evidence="4">Phage major capsid protein</fullName>
    </submittedName>
</protein>
<gene>
    <name evidence="4" type="primary">LMHG_01060</name>
    <name evidence="4" type="ORF">O9U_14120</name>
</gene>
<feature type="region of interest" description="Disordered" evidence="2">
    <location>
        <begin position="72"/>
        <end position="95"/>
    </location>
</feature>
<dbReference type="SUPFAM" id="SSF56563">
    <property type="entry name" value="Major capsid protein gp5"/>
    <property type="match status" value="1"/>
</dbReference>
<dbReference type="Pfam" id="PF05065">
    <property type="entry name" value="Phage_capsid"/>
    <property type="match status" value="1"/>
</dbReference>